<protein>
    <recommendedName>
        <fullName evidence="4">Lipid/polyisoprenoid-binding YceI-like domain-containing protein</fullName>
    </recommendedName>
</protein>
<name>A0A4Q0YK89_9GAMM</name>
<evidence type="ECO:0008006" key="4">
    <source>
        <dbReference type="Google" id="ProtNLM"/>
    </source>
</evidence>
<organism evidence="2 3">
    <name type="scientific">Veronia nyctiphanis</name>
    <dbReference type="NCBI Taxonomy" id="1278244"/>
    <lineage>
        <taxon>Bacteria</taxon>
        <taxon>Pseudomonadati</taxon>
        <taxon>Pseudomonadota</taxon>
        <taxon>Gammaproteobacteria</taxon>
        <taxon>Vibrionales</taxon>
        <taxon>Vibrionaceae</taxon>
        <taxon>Veronia</taxon>
    </lineage>
</organism>
<feature type="signal peptide" evidence="1">
    <location>
        <begin position="1"/>
        <end position="21"/>
    </location>
</feature>
<dbReference type="AlphaFoldDB" id="A0A4Q0YK89"/>
<keyword evidence="3" id="KW-1185">Reference proteome</keyword>
<feature type="chain" id="PRO_5020314272" description="Lipid/polyisoprenoid-binding YceI-like domain-containing protein" evidence="1">
    <location>
        <begin position="22"/>
        <end position="161"/>
    </location>
</feature>
<evidence type="ECO:0000313" key="2">
    <source>
        <dbReference type="EMBL" id="RXJ70873.1"/>
    </source>
</evidence>
<sequence length="161" mass="17670">MKLGHLPVVVFIALSSASTFASQGTESVVSGGMKYDLVDTSDVAVYSQFAFASQTGLHAGRQVINRALNIKGEVTGNLIIESSEKSALTFDDPLMKKVNIAAGFWLLKFPPETELASKLVWVRQQPGVLSAEIEVKNNLKQLDKFKNNEQVVQCHRLFSFP</sequence>
<dbReference type="OrthoDB" id="5644501at2"/>
<gene>
    <name evidence="2" type="ORF">CS022_22080</name>
</gene>
<dbReference type="EMBL" id="PEIB01000042">
    <property type="protein sequence ID" value="RXJ70873.1"/>
    <property type="molecule type" value="Genomic_DNA"/>
</dbReference>
<accession>A0A4Q0YK89</accession>
<keyword evidence="1" id="KW-0732">Signal</keyword>
<reference evidence="2 3" key="1">
    <citation type="submission" date="2017-10" db="EMBL/GenBank/DDBJ databases">
        <title>Nyctiphanis sp. nov., isolated from the stomach of the euphausiid Nyctiphanes simplex (Hansen, 1911) in the Gulf of California.</title>
        <authorList>
            <person name="Gomez-Gil B."/>
            <person name="Aguilar-Mendez M."/>
            <person name="Lopez-Cortes A."/>
            <person name="Gomez-Gutierrez J."/>
            <person name="Roque A."/>
            <person name="Lang E."/>
            <person name="Gonzalez-Castillo A."/>
        </authorList>
    </citation>
    <scope>NUCLEOTIDE SEQUENCE [LARGE SCALE GENOMIC DNA]</scope>
    <source>
        <strain evidence="2 3">CAIM 600</strain>
    </source>
</reference>
<evidence type="ECO:0000256" key="1">
    <source>
        <dbReference type="SAM" id="SignalP"/>
    </source>
</evidence>
<comment type="caution">
    <text evidence="2">The sequence shown here is derived from an EMBL/GenBank/DDBJ whole genome shotgun (WGS) entry which is preliminary data.</text>
</comment>
<evidence type="ECO:0000313" key="3">
    <source>
        <dbReference type="Proteomes" id="UP000290287"/>
    </source>
</evidence>
<proteinExistence type="predicted"/>
<dbReference type="RefSeq" id="WP_129124053.1">
    <property type="nucleotide sequence ID" value="NZ_PEIB01000042.1"/>
</dbReference>
<dbReference type="Proteomes" id="UP000290287">
    <property type="component" value="Unassembled WGS sequence"/>
</dbReference>